<feature type="chain" id="PRO_5046627085" evidence="1">
    <location>
        <begin position="21"/>
        <end position="98"/>
    </location>
</feature>
<dbReference type="InterPro" id="IPR001307">
    <property type="entry name" value="Thiosulphate_STrfase_CS"/>
</dbReference>
<dbReference type="PANTHER" id="PTHR43031:SF1">
    <property type="entry name" value="PYRIDINE NUCLEOTIDE-DISULPHIDE OXIDOREDUCTASE"/>
    <property type="match status" value="1"/>
</dbReference>
<dbReference type="PROSITE" id="PS50206">
    <property type="entry name" value="RHODANESE_3"/>
    <property type="match status" value="1"/>
</dbReference>
<feature type="domain" description="Rhodanese" evidence="2">
    <location>
        <begin position="37"/>
        <end position="98"/>
    </location>
</feature>
<name>A0ABT7JJZ2_9DEIO</name>
<dbReference type="InterPro" id="IPR050229">
    <property type="entry name" value="GlpE_sulfurtransferase"/>
</dbReference>
<keyword evidence="1" id="KW-0732">Signal</keyword>
<dbReference type="Gene3D" id="3.40.250.10">
    <property type="entry name" value="Rhodanese-like domain"/>
    <property type="match status" value="1"/>
</dbReference>
<organism evidence="3 4">
    <name type="scientific">Deinococcus rhizophilus</name>
    <dbReference type="NCBI Taxonomy" id="3049544"/>
    <lineage>
        <taxon>Bacteria</taxon>
        <taxon>Thermotogati</taxon>
        <taxon>Deinococcota</taxon>
        <taxon>Deinococci</taxon>
        <taxon>Deinococcales</taxon>
        <taxon>Deinococcaceae</taxon>
        <taxon>Deinococcus</taxon>
    </lineage>
</organism>
<dbReference type="CDD" id="cd00158">
    <property type="entry name" value="RHOD"/>
    <property type="match status" value="1"/>
</dbReference>
<comment type="caution">
    <text evidence="3">The sequence shown here is derived from an EMBL/GenBank/DDBJ whole genome shotgun (WGS) entry which is preliminary data.</text>
</comment>
<sequence>MIRLALSLGLSALAVSCAPASPQAYTTVSVQDLHTAQQSGEFVLDVRTPAEYAQGHVPGAVLLPLQDLSARLNEVPQGRKVYVICRSGSRSAQASRVL</sequence>
<dbReference type="SUPFAM" id="SSF52821">
    <property type="entry name" value="Rhodanese/Cell cycle control phosphatase"/>
    <property type="match status" value="1"/>
</dbReference>
<dbReference type="PROSITE" id="PS00380">
    <property type="entry name" value="RHODANESE_1"/>
    <property type="match status" value="1"/>
</dbReference>
<evidence type="ECO:0000256" key="1">
    <source>
        <dbReference type="SAM" id="SignalP"/>
    </source>
</evidence>
<proteinExistence type="predicted"/>
<dbReference type="PANTHER" id="PTHR43031">
    <property type="entry name" value="FAD-DEPENDENT OXIDOREDUCTASE"/>
    <property type="match status" value="1"/>
</dbReference>
<dbReference type="EMBL" id="JASNGB010000190">
    <property type="protein sequence ID" value="MDL2345374.1"/>
    <property type="molecule type" value="Genomic_DNA"/>
</dbReference>
<reference evidence="3 4" key="1">
    <citation type="submission" date="2023-05" db="EMBL/GenBank/DDBJ databases">
        <authorList>
            <person name="Gao F."/>
        </authorList>
    </citation>
    <scope>NUCLEOTIDE SEQUENCE [LARGE SCALE GENOMIC DNA]</scope>
    <source>
        <strain evidence="3 4">MIMF12</strain>
    </source>
</reference>
<dbReference type="Pfam" id="PF00581">
    <property type="entry name" value="Rhodanese"/>
    <property type="match status" value="1"/>
</dbReference>
<keyword evidence="4" id="KW-1185">Reference proteome</keyword>
<dbReference type="RefSeq" id="WP_285524900.1">
    <property type="nucleotide sequence ID" value="NZ_JASNGB010000190.1"/>
</dbReference>
<evidence type="ECO:0000313" key="4">
    <source>
        <dbReference type="Proteomes" id="UP001302059"/>
    </source>
</evidence>
<feature type="signal peptide" evidence="1">
    <location>
        <begin position="1"/>
        <end position="20"/>
    </location>
</feature>
<evidence type="ECO:0000313" key="3">
    <source>
        <dbReference type="EMBL" id="MDL2345374.1"/>
    </source>
</evidence>
<protein>
    <submittedName>
        <fullName evidence="3">Rhodanese-like domain-containing protein</fullName>
    </submittedName>
</protein>
<dbReference type="InterPro" id="IPR001763">
    <property type="entry name" value="Rhodanese-like_dom"/>
</dbReference>
<dbReference type="PROSITE" id="PS51257">
    <property type="entry name" value="PROKAR_LIPOPROTEIN"/>
    <property type="match status" value="1"/>
</dbReference>
<feature type="non-terminal residue" evidence="3">
    <location>
        <position position="98"/>
    </location>
</feature>
<gene>
    <name evidence="3" type="ORF">QOL99_14625</name>
</gene>
<dbReference type="Proteomes" id="UP001302059">
    <property type="component" value="Unassembled WGS sequence"/>
</dbReference>
<dbReference type="InterPro" id="IPR036873">
    <property type="entry name" value="Rhodanese-like_dom_sf"/>
</dbReference>
<accession>A0ABT7JJZ2</accession>
<evidence type="ECO:0000259" key="2">
    <source>
        <dbReference type="PROSITE" id="PS50206"/>
    </source>
</evidence>